<comment type="caution">
    <text evidence="5">The sequence shown here is derived from an EMBL/GenBank/DDBJ whole genome shotgun (WGS) entry which is preliminary data.</text>
</comment>
<protein>
    <submittedName>
        <fullName evidence="5">Branched-chain amino acid ABC transporter substrate-binding protein</fullName>
    </submittedName>
</protein>
<keyword evidence="2 3" id="KW-0732">Signal</keyword>
<dbReference type="PANTHER" id="PTHR47235:SF1">
    <property type="entry name" value="BLR6548 PROTEIN"/>
    <property type="match status" value="1"/>
</dbReference>
<dbReference type="PANTHER" id="PTHR47235">
    <property type="entry name" value="BLR6548 PROTEIN"/>
    <property type="match status" value="1"/>
</dbReference>
<dbReference type="RefSeq" id="WP_129267460.1">
    <property type="nucleotide sequence ID" value="NZ_MZXW01000004.1"/>
</dbReference>
<feature type="chain" id="PRO_5020844293" evidence="3">
    <location>
        <begin position="22"/>
        <end position="399"/>
    </location>
</feature>
<proteinExistence type="inferred from homology"/>
<dbReference type="CDD" id="cd06343">
    <property type="entry name" value="PBP1_ABC_ligand_binding-like"/>
    <property type="match status" value="1"/>
</dbReference>
<evidence type="ECO:0000256" key="2">
    <source>
        <dbReference type="ARBA" id="ARBA00022729"/>
    </source>
</evidence>
<evidence type="ECO:0000313" key="6">
    <source>
        <dbReference type="Proteomes" id="UP000290819"/>
    </source>
</evidence>
<organism evidence="5 6">
    <name type="scientific">Bradyrhizobium betae</name>
    <dbReference type="NCBI Taxonomy" id="244734"/>
    <lineage>
        <taxon>Bacteria</taxon>
        <taxon>Pseudomonadati</taxon>
        <taxon>Pseudomonadota</taxon>
        <taxon>Alphaproteobacteria</taxon>
        <taxon>Hyphomicrobiales</taxon>
        <taxon>Nitrobacteraceae</taxon>
        <taxon>Bradyrhizobium</taxon>
    </lineage>
</organism>
<feature type="domain" description="Leucine-binding protein" evidence="4">
    <location>
        <begin position="31"/>
        <end position="383"/>
    </location>
</feature>
<dbReference type="OrthoDB" id="9770729at2"/>
<gene>
    <name evidence="5" type="ORF">B5V03_01255</name>
</gene>
<evidence type="ECO:0000313" key="5">
    <source>
        <dbReference type="EMBL" id="RXT54117.1"/>
    </source>
</evidence>
<dbReference type="Proteomes" id="UP000290819">
    <property type="component" value="Unassembled WGS sequence"/>
</dbReference>
<keyword evidence="6" id="KW-1185">Reference proteome</keyword>
<dbReference type="SUPFAM" id="SSF53822">
    <property type="entry name" value="Periplasmic binding protein-like I"/>
    <property type="match status" value="1"/>
</dbReference>
<sequence length="399" mass="43200">MSWGMRLACALVIAMSTPCWAEDAPGVTTTKIKIGGIFPLSGPASSIGQVGQGVQAYVQSINDRGGINGRKIDYVMMDDAYSPPKAFEHARRLVESDEVAFMFSQLGTAGNSAVAKYLAAKRVPTIAIVTGASKFTNVEGYPLTTTGLVSYDTEGKIYAKYLTRALPGAKYAILYQNDDLGRDYVNAFKAVLGADFDKRVVTASYEVTEPTVDSQVVALKSSGAQALFVAGTPKFAAQAIRRVAETGWKATILINFPSSSVAGTLRPAGLENSIGVIVGTPNKDPNDQKWSDDEAVKAYRTFFERYLAGSDITNTSYLTGYQQGMVLEQILRQCGDDLSRDNIIKQAKSLKDFVLPTALPGVRINTSASNNMIWTQLQLQRWTGSRWETFGDILDASSE</sequence>
<dbReference type="Gene3D" id="3.40.50.2300">
    <property type="match status" value="2"/>
</dbReference>
<evidence type="ECO:0000259" key="4">
    <source>
        <dbReference type="Pfam" id="PF13458"/>
    </source>
</evidence>
<dbReference type="InterPro" id="IPR028081">
    <property type="entry name" value="Leu-bd"/>
</dbReference>
<evidence type="ECO:0000256" key="1">
    <source>
        <dbReference type="ARBA" id="ARBA00010062"/>
    </source>
</evidence>
<reference evidence="5 6" key="1">
    <citation type="submission" date="2017-03" db="EMBL/GenBank/DDBJ databases">
        <authorList>
            <person name="Safronova V.I."/>
            <person name="Sazanova A.L."/>
            <person name="Chirak E.R."/>
        </authorList>
    </citation>
    <scope>NUCLEOTIDE SEQUENCE [LARGE SCALE GENOMIC DNA]</scope>
    <source>
        <strain evidence="5 6">Opo-243</strain>
    </source>
</reference>
<accession>A0A4Q1VUL4</accession>
<dbReference type="Pfam" id="PF13458">
    <property type="entry name" value="Peripla_BP_6"/>
    <property type="match status" value="1"/>
</dbReference>
<dbReference type="InterPro" id="IPR028082">
    <property type="entry name" value="Peripla_BP_I"/>
</dbReference>
<evidence type="ECO:0000256" key="3">
    <source>
        <dbReference type="SAM" id="SignalP"/>
    </source>
</evidence>
<dbReference type="AlphaFoldDB" id="A0A4Q1VUL4"/>
<name>A0A4Q1VUL4_9BRAD</name>
<comment type="similarity">
    <text evidence="1">Belongs to the leucine-binding protein family.</text>
</comment>
<dbReference type="EMBL" id="MZXW01000004">
    <property type="protein sequence ID" value="RXT54117.1"/>
    <property type="molecule type" value="Genomic_DNA"/>
</dbReference>
<feature type="signal peptide" evidence="3">
    <location>
        <begin position="1"/>
        <end position="21"/>
    </location>
</feature>